<dbReference type="Pfam" id="PF05981">
    <property type="entry name" value="CreA"/>
    <property type="match status" value="1"/>
</dbReference>
<reference evidence="2" key="1">
    <citation type="submission" date="2021-01" db="EMBL/GenBank/DDBJ databases">
        <authorList>
            <person name="Corre E."/>
            <person name="Pelletier E."/>
            <person name="Niang G."/>
            <person name="Scheremetjew M."/>
            <person name="Finn R."/>
            <person name="Kale V."/>
            <person name="Holt S."/>
            <person name="Cochrane G."/>
            <person name="Meng A."/>
            <person name="Brown T."/>
            <person name="Cohen L."/>
        </authorList>
    </citation>
    <scope>NUCLEOTIDE SEQUENCE</scope>
    <source>
        <strain evidence="2">CCMP1594</strain>
    </source>
</reference>
<protein>
    <submittedName>
        <fullName evidence="2">Uncharacterized protein</fullName>
    </submittedName>
</protein>
<dbReference type="PANTHER" id="PTHR37952">
    <property type="match status" value="1"/>
</dbReference>
<name>A0A7S4G5C1_9EUGL</name>
<gene>
    <name evidence="2" type="ORF">EGYM00163_LOCUS37028</name>
</gene>
<feature type="region of interest" description="Disordered" evidence="1">
    <location>
        <begin position="175"/>
        <end position="196"/>
    </location>
</feature>
<accession>A0A7S4G5C1</accession>
<proteinExistence type="predicted"/>
<sequence>MECAQGNTFERASYVDAEPRSTKALVAAAMACAIGAYGLHTVSSGSASPTTTWPTTSSVHLAAQLRAPPLSSRAVKSVHSRTGHRSRAEFSKPNMQQHVAWAPERRHESLGLVPGALDSQAPSGKQGSADQYAVLRYILTAVEVVVGFGAAAYLAAQLGIGRRIATAGVVGEKMPDGQGLADEERPGPAPEDETPLWKQHLPTKRDVAAAAMGLATATALASAPPPAEAESKRTVAEIAGSGLIFKDKLKVEAFGDPKIPGVTVYVSDFDRPINEKIQKDFFSDPSTAGLGCAAQGFPKPTAELPPVEEVFKESKNLVGKDLRVDRVYDKEAGNAVYVAYNTRIDKSQDSNKSRFKSAVCAVAVDAPALSE</sequence>
<dbReference type="EMBL" id="HBJA01107172">
    <property type="protein sequence ID" value="CAE0825776.1"/>
    <property type="molecule type" value="Transcribed_RNA"/>
</dbReference>
<organism evidence="2">
    <name type="scientific">Eutreptiella gymnastica</name>
    <dbReference type="NCBI Taxonomy" id="73025"/>
    <lineage>
        <taxon>Eukaryota</taxon>
        <taxon>Discoba</taxon>
        <taxon>Euglenozoa</taxon>
        <taxon>Euglenida</taxon>
        <taxon>Spirocuta</taxon>
        <taxon>Euglenophyceae</taxon>
        <taxon>Eutreptiales</taxon>
        <taxon>Eutreptiaceae</taxon>
        <taxon>Eutreptiella</taxon>
    </lineage>
</organism>
<feature type="compositionally biased region" description="Basic residues" evidence="1">
    <location>
        <begin position="76"/>
        <end position="85"/>
    </location>
</feature>
<feature type="region of interest" description="Disordered" evidence="1">
    <location>
        <begin position="72"/>
        <end position="96"/>
    </location>
</feature>
<dbReference type="InterPro" id="IPR010292">
    <property type="entry name" value="Uncharacterised_CreA"/>
</dbReference>
<dbReference type="AlphaFoldDB" id="A0A7S4G5C1"/>
<evidence type="ECO:0000313" key="2">
    <source>
        <dbReference type="EMBL" id="CAE0825776.1"/>
    </source>
</evidence>
<evidence type="ECO:0000256" key="1">
    <source>
        <dbReference type="SAM" id="MobiDB-lite"/>
    </source>
</evidence>
<dbReference type="PANTHER" id="PTHR37952:SF2">
    <property type="entry name" value="PROTEIN CREA"/>
    <property type="match status" value="1"/>
</dbReference>